<sequence>MEDLEIPLPTVRRKIDDVQRFLSIALHIANAHTVDFYTRNIWEEFVALAPEDVLSQLNGSPHGSAQEGTSENNFGFCHVSGKLVDTGAFLEAANTQSLPQLGVSVPLEELVGRCTDTDRLPQRNAALEADEFMNCKKAHEVQAMSEVVAALAQHCRVNQVIDVGSGKGYLSSHLSMQYGLQVFGIDSSSTNTHGAQERNRKMKRFSRGIHNLKKEPPERGRFPGDGQEEEHRETGKEEEHGETGKEEEHRETGKEEEHRETGKEEGTEERNPTDFQRIRLSADVEVPVDVSSHLGETVEWAVEDECITDPFLSALSLNAVEPVSTRVPPNQLSKEEKERRMRENLERKLPIRKSNSSIFLPLTSYVTAETELREIIPELEDAVMVGLHTCGDLASSTLRMFVGRQELRAICSVGCCYNLLSEEFDQKRGLQSPVTGEMQPVPGSEVYGFPMSQYLRDQSFPCGRNARMSACLALERVTVGGGLPVESLFYRAVLHVILRDHYDAHKSEKRVGNIYSKASSFVDYIRRALRKLELEESKLSDGDIQEYHDQYKHRICEMLAFNRLKVTLAPCIEGLILLDRLCYLKEQENVSFGALVQLFDPVMSPRCYGLVALKTLA</sequence>
<accession>A0A6P3VGS0</accession>
<dbReference type="Proteomes" id="UP000515152">
    <property type="component" value="Chromosome 16"/>
</dbReference>
<dbReference type="Pfam" id="PF13679">
    <property type="entry name" value="Methyltransf_32"/>
    <property type="match status" value="1"/>
</dbReference>
<feature type="compositionally biased region" description="Basic and acidic residues" evidence="1">
    <location>
        <begin position="229"/>
        <end position="277"/>
    </location>
</feature>
<organism evidence="3 4">
    <name type="scientific">Clupea harengus</name>
    <name type="common">Atlantic herring</name>
    <dbReference type="NCBI Taxonomy" id="7950"/>
    <lineage>
        <taxon>Eukaryota</taxon>
        <taxon>Metazoa</taxon>
        <taxon>Chordata</taxon>
        <taxon>Craniata</taxon>
        <taxon>Vertebrata</taxon>
        <taxon>Euteleostomi</taxon>
        <taxon>Actinopterygii</taxon>
        <taxon>Neopterygii</taxon>
        <taxon>Teleostei</taxon>
        <taxon>Clupei</taxon>
        <taxon>Clupeiformes</taxon>
        <taxon>Clupeoidei</taxon>
        <taxon>Clupeidae</taxon>
        <taxon>Clupea</taxon>
    </lineage>
</organism>
<evidence type="ECO:0000313" key="4">
    <source>
        <dbReference type="RefSeq" id="XP_012671003.2"/>
    </source>
</evidence>
<dbReference type="OrthoDB" id="10258156at2759"/>
<evidence type="ECO:0000256" key="1">
    <source>
        <dbReference type="SAM" id="MobiDB-lite"/>
    </source>
</evidence>
<dbReference type="InterPro" id="IPR052220">
    <property type="entry name" value="METTL25"/>
</dbReference>
<feature type="region of interest" description="Disordered" evidence="1">
    <location>
        <begin position="189"/>
        <end position="277"/>
    </location>
</feature>
<evidence type="ECO:0000313" key="3">
    <source>
        <dbReference type="Proteomes" id="UP000515152"/>
    </source>
</evidence>
<dbReference type="PANTHER" id="PTHR12496">
    <property type="entry name" value="CGI-41 METHYLTRANSFERASE"/>
    <property type="match status" value="1"/>
</dbReference>
<dbReference type="GeneID" id="105889646"/>
<feature type="compositionally biased region" description="Basic and acidic residues" evidence="1">
    <location>
        <begin position="212"/>
        <end position="222"/>
    </location>
</feature>
<dbReference type="KEGG" id="char:105889646"/>
<evidence type="ECO:0000259" key="2">
    <source>
        <dbReference type="Pfam" id="PF13679"/>
    </source>
</evidence>
<dbReference type="SUPFAM" id="SSF53335">
    <property type="entry name" value="S-adenosyl-L-methionine-dependent methyltransferases"/>
    <property type="match status" value="1"/>
</dbReference>
<dbReference type="PANTHER" id="PTHR12496:SF9">
    <property type="entry name" value="METHYLTRANSFERASE-LIKE PROTEIN 25-RELATED"/>
    <property type="match status" value="1"/>
</dbReference>
<feature type="compositionally biased region" description="Basic residues" evidence="1">
    <location>
        <begin position="200"/>
        <end position="211"/>
    </location>
</feature>
<proteinExistence type="predicted"/>
<dbReference type="InterPro" id="IPR029063">
    <property type="entry name" value="SAM-dependent_MTases_sf"/>
</dbReference>
<dbReference type="RefSeq" id="XP_012671003.2">
    <property type="nucleotide sequence ID" value="XM_012815549.2"/>
</dbReference>
<dbReference type="AlphaFoldDB" id="A0A6P3VGS0"/>
<dbReference type="Gene3D" id="3.40.50.150">
    <property type="entry name" value="Vaccinia Virus protein VP39"/>
    <property type="match status" value="1"/>
</dbReference>
<keyword evidence="3" id="KW-1185">Reference proteome</keyword>
<name>A0A6P3VGS0_CLUHA</name>
<feature type="domain" description="Methyltransferase" evidence="2">
    <location>
        <begin position="136"/>
        <end position="422"/>
    </location>
</feature>
<dbReference type="InterPro" id="IPR025714">
    <property type="entry name" value="Methyltranfer_dom"/>
</dbReference>
<protein>
    <submittedName>
        <fullName evidence="4">Methyltransferase-like protein 25</fullName>
    </submittedName>
</protein>
<reference evidence="4" key="1">
    <citation type="submission" date="2025-08" db="UniProtKB">
        <authorList>
            <consortium name="RefSeq"/>
        </authorList>
    </citation>
    <scope>IDENTIFICATION</scope>
</reference>
<gene>
    <name evidence="4" type="primary">mettl25</name>
</gene>
<dbReference type="CTD" id="84190"/>